<organism evidence="9">
    <name type="scientific">Physcomitrium patens</name>
    <name type="common">Spreading-leaved earth moss</name>
    <name type="synonym">Physcomitrella patens</name>
    <dbReference type="NCBI Taxonomy" id="3218"/>
    <lineage>
        <taxon>Eukaryota</taxon>
        <taxon>Viridiplantae</taxon>
        <taxon>Streptophyta</taxon>
        <taxon>Embryophyta</taxon>
        <taxon>Bryophyta</taxon>
        <taxon>Bryophytina</taxon>
        <taxon>Bryopsida</taxon>
        <taxon>Funariidae</taxon>
        <taxon>Funariales</taxon>
        <taxon>Funariaceae</taxon>
        <taxon>Physcomitrium</taxon>
    </lineage>
</organism>
<keyword evidence="11" id="KW-1185">Reference proteome</keyword>
<dbReference type="Proteomes" id="UP000006727">
    <property type="component" value="Chromosome 3"/>
</dbReference>
<evidence type="ECO:0000256" key="2">
    <source>
        <dbReference type="ARBA" id="ARBA00004496"/>
    </source>
</evidence>
<evidence type="ECO:0000313" key="10">
    <source>
        <dbReference type="EnsemblPlants" id="Pp3c3_660V3.1"/>
    </source>
</evidence>
<dbReference type="EMBL" id="ABEU02000003">
    <property type="protein sequence ID" value="PNR56826.1"/>
    <property type="molecule type" value="Genomic_DNA"/>
</dbReference>
<protein>
    <recommendedName>
        <fullName evidence="12">Bet v I/Major latex protein domain-containing protein</fullName>
    </recommendedName>
</protein>
<dbReference type="EnsemblPlants" id="Pp3c3_660V3.1">
    <property type="protein sequence ID" value="Pp3c3_660V3.1"/>
    <property type="gene ID" value="Pp3c3_660"/>
</dbReference>
<dbReference type="SUPFAM" id="SSF55961">
    <property type="entry name" value="Bet v1-like"/>
    <property type="match status" value="1"/>
</dbReference>
<evidence type="ECO:0000313" key="11">
    <source>
        <dbReference type="Proteomes" id="UP000006727"/>
    </source>
</evidence>
<reference evidence="10" key="3">
    <citation type="submission" date="2020-12" db="UniProtKB">
        <authorList>
            <consortium name="EnsemblPlants"/>
        </authorList>
    </citation>
    <scope>IDENTIFICATION</scope>
</reference>
<evidence type="ECO:0000256" key="1">
    <source>
        <dbReference type="ARBA" id="ARBA00004123"/>
    </source>
</evidence>
<comment type="subcellular location">
    <subcellularLocation>
        <location evidence="2">Cytoplasm</location>
    </subcellularLocation>
    <subcellularLocation>
        <location evidence="1">Nucleus</location>
    </subcellularLocation>
</comment>
<dbReference type="InterPro" id="IPR023393">
    <property type="entry name" value="START-like_dom_sf"/>
</dbReference>
<dbReference type="InParanoid" id="A0A2K1KSU8"/>
<keyword evidence="8" id="KW-0650">Protein phosphatase inhibitor</keyword>
<dbReference type="GO" id="GO:0005634">
    <property type="term" value="C:nucleus"/>
    <property type="evidence" value="ECO:0000318"/>
    <property type="project" value="GO_Central"/>
</dbReference>
<dbReference type="AlphaFoldDB" id="A0A2K1KSU8"/>
<proteinExistence type="inferred from homology"/>
<dbReference type="FunCoup" id="A0A2K1KSU8">
    <property type="interactions" value="587"/>
</dbReference>
<evidence type="ECO:0000256" key="4">
    <source>
        <dbReference type="ARBA" id="ARBA00022490"/>
    </source>
</evidence>
<reference evidence="9 11" key="1">
    <citation type="journal article" date="2008" name="Science">
        <title>The Physcomitrella genome reveals evolutionary insights into the conquest of land by plants.</title>
        <authorList>
            <person name="Rensing S."/>
            <person name="Lang D."/>
            <person name="Zimmer A."/>
            <person name="Terry A."/>
            <person name="Salamov A."/>
            <person name="Shapiro H."/>
            <person name="Nishiyama T."/>
            <person name="Perroud P.-F."/>
            <person name="Lindquist E."/>
            <person name="Kamisugi Y."/>
            <person name="Tanahashi T."/>
            <person name="Sakakibara K."/>
            <person name="Fujita T."/>
            <person name="Oishi K."/>
            <person name="Shin-I T."/>
            <person name="Kuroki Y."/>
            <person name="Toyoda A."/>
            <person name="Suzuki Y."/>
            <person name="Hashimoto A."/>
            <person name="Yamaguchi K."/>
            <person name="Sugano A."/>
            <person name="Kohara Y."/>
            <person name="Fujiyama A."/>
            <person name="Anterola A."/>
            <person name="Aoki S."/>
            <person name="Ashton N."/>
            <person name="Barbazuk W.B."/>
            <person name="Barker E."/>
            <person name="Bennetzen J."/>
            <person name="Bezanilla M."/>
            <person name="Blankenship R."/>
            <person name="Cho S.H."/>
            <person name="Dutcher S."/>
            <person name="Estelle M."/>
            <person name="Fawcett J.A."/>
            <person name="Gundlach H."/>
            <person name="Hanada K."/>
            <person name="Heyl A."/>
            <person name="Hicks K.A."/>
            <person name="Hugh J."/>
            <person name="Lohr M."/>
            <person name="Mayer K."/>
            <person name="Melkozernov A."/>
            <person name="Murata T."/>
            <person name="Nelson D."/>
            <person name="Pils B."/>
            <person name="Prigge M."/>
            <person name="Reiss B."/>
            <person name="Renner T."/>
            <person name="Rombauts S."/>
            <person name="Rushton P."/>
            <person name="Sanderfoot A."/>
            <person name="Schween G."/>
            <person name="Shiu S.-H."/>
            <person name="Stueber K."/>
            <person name="Theodoulou F.L."/>
            <person name="Tu H."/>
            <person name="Van de Peer Y."/>
            <person name="Verrier P.J."/>
            <person name="Waters E."/>
            <person name="Wood A."/>
            <person name="Yang L."/>
            <person name="Cove D."/>
            <person name="Cuming A."/>
            <person name="Hasebe M."/>
            <person name="Lucas S."/>
            <person name="Mishler D.B."/>
            <person name="Reski R."/>
            <person name="Grigoriev I."/>
            <person name="Quatrano R.S."/>
            <person name="Boore J.L."/>
        </authorList>
    </citation>
    <scope>NUCLEOTIDE SEQUENCE [LARGE SCALE GENOMIC DNA]</scope>
    <source>
        <strain evidence="10 11">cv. Gransden 2004</strain>
    </source>
</reference>
<dbReference type="CDD" id="cd07821">
    <property type="entry name" value="PYR_PYL_RCAR_like"/>
    <property type="match status" value="1"/>
</dbReference>
<dbReference type="GO" id="GO:0009738">
    <property type="term" value="P:abscisic acid-activated signaling pathway"/>
    <property type="evidence" value="ECO:0000318"/>
    <property type="project" value="GO_Central"/>
</dbReference>
<keyword evidence="7" id="KW-0539">Nucleus</keyword>
<dbReference type="Gene3D" id="3.30.530.20">
    <property type="match status" value="1"/>
</dbReference>
<accession>A0A2K1KSU8</accession>
<evidence type="ECO:0000313" key="9">
    <source>
        <dbReference type="EMBL" id="PNR56826.1"/>
    </source>
</evidence>
<evidence type="ECO:0000256" key="5">
    <source>
        <dbReference type="ARBA" id="ARBA00022682"/>
    </source>
</evidence>
<name>A0A2K1KSU8_PHYPA</name>
<reference evidence="9 11" key="2">
    <citation type="journal article" date="2018" name="Plant J.">
        <title>The Physcomitrella patens chromosome-scale assembly reveals moss genome structure and evolution.</title>
        <authorList>
            <person name="Lang D."/>
            <person name="Ullrich K.K."/>
            <person name="Murat F."/>
            <person name="Fuchs J."/>
            <person name="Jenkins J."/>
            <person name="Haas F.B."/>
            <person name="Piednoel M."/>
            <person name="Gundlach H."/>
            <person name="Van Bel M."/>
            <person name="Meyberg R."/>
            <person name="Vives C."/>
            <person name="Morata J."/>
            <person name="Symeonidi A."/>
            <person name="Hiss M."/>
            <person name="Muchero W."/>
            <person name="Kamisugi Y."/>
            <person name="Saleh O."/>
            <person name="Blanc G."/>
            <person name="Decker E.L."/>
            <person name="van Gessel N."/>
            <person name="Grimwood J."/>
            <person name="Hayes R.D."/>
            <person name="Graham S.W."/>
            <person name="Gunter L.E."/>
            <person name="McDaniel S.F."/>
            <person name="Hoernstein S.N.W."/>
            <person name="Larsson A."/>
            <person name="Li F.W."/>
            <person name="Perroud P.F."/>
            <person name="Phillips J."/>
            <person name="Ranjan P."/>
            <person name="Rokshar D.S."/>
            <person name="Rothfels C.J."/>
            <person name="Schneider L."/>
            <person name="Shu S."/>
            <person name="Stevenson D.W."/>
            <person name="Thummler F."/>
            <person name="Tillich M."/>
            <person name="Villarreal Aguilar J.C."/>
            <person name="Widiez T."/>
            <person name="Wong G.K."/>
            <person name="Wymore A."/>
            <person name="Zhang Y."/>
            <person name="Zimmer A.D."/>
            <person name="Quatrano R.S."/>
            <person name="Mayer K.F.X."/>
            <person name="Goodstein D."/>
            <person name="Casacuberta J.M."/>
            <person name="Vandepoele K."/>
            <person name="Reski R."/>
            <person name="Cuming A.C."/>
            <person name="Tuskan G.A."/>
            <person name="Maumus F."/>
            <person name="Salse J."/>
            <person name="Schmutz J."/>
            <person name="Rensing S.A."/>
        </authorList>
    </citation>
    <scope>NUCLEOTIDE SEQUENCE [LARGE SCALE GENOMIC DNA]</scope>
    <source>
        <strain evidence="10 11">cv. Gransden 2004</strain>
    </source>
</reference>
<dbReference type="GO" id="GO:0004864">
    <property type="term" value="F:protein phosphatase inhibitor activity"/>
    <property type="evidence" value="ECO:0000318"/>
    <property type="project" value="GO_Central"/>
</dbReference>
<dbReference type="GO" id="GO:0010427">
    <property type="term" value="F:abscisic acid binding"/>
    <property type="evidence" value="ECO:0000318"/>
    <property type="project" value="GO_Central"/>
</dbReference>
<dbReference type="GO" id="GO:0038023">
    <property type="term" value="F:signaling receptor activity"/>
    <property type="evidence" value="ECO:0000318"/>
    <property type="project" value="GO_Central"/>
</dbReference>
<dbReference type="Gramene" id="Pp3c3_660V3.1">
    <property type="protein sequence ID" value="Pp3c3_660V3.1"/>
    <property type="gene ID" value="Pp3c3_660"/>
</dbReference>
<dbReference type="PANTHER" id="PTHR31213">
    <property type="entry name" value="OS08G0374000 PROTEIN-RELATED"/>
    <property type="match status" value="1"/>
</dbReference>
<keyword evidence="5" id="KW-0938">Abscisic acid signaling pathway</keyword>
<dbReference type="GO" id="GO:0005737">
    <property type="term" value="C:cytoplasm"/>
    <property type="evidence" value="ECO:0000318"/>
    <property type="project" value="GO_Central"/>
</dbReference>
<dbReference type="PANTHER" id="PTHR31213:SF138">
    <property type="entry name" value="ABSCISIC ACID RECEPTOR PYL6"/>
    <property type="match status" value="1"/>
</dbReference>
<dbReference type="PaxDb" id="3218-PP1S1_246V6.1"/>
<evidence type="ECO:0000256" key="7">
    <source>
        <dbReference type="ARBA" id="ARBA00023242"/>
    </source>
</evidence>
<gene>
    <name evidence="9" type="ORF">PHYPA_003818</name>
</gene>
<keyword evidence="4" id="KW-0963">Cytoplasm</keyword>
<comment type="similarity">
    <text evidence="3">Belongs to the PYR/PYL/RCAR abscisic acid intracellular receptor family.</text>
</comment>
<evidence type="ECO:0000256" key="6">
    <source>
        <dbReference type="ARBA" id="ARBA00023170"/>
    </source>
</evidence>
<sequence length="186" mass="21322">MWVRNGLKFYSIKQRNTALTHAQAHPSRRGAHFQSLLEGQQYLICRFHKHELVPHQCGSILLQHVQAPVEVVWSIVRRFDKPEVYKLVIQSSRIVEGDGGVGSIRELQLVSSIPATSSTEKLEVLDEEEHLISFRVLGGGHRLTNYWSVTSLHRHETDGSLRCGYFRWEYQGGNSYFCGHCCEMQS</sequence>
<evidence type="ECO:0008006" key="12">
    <source>
        <dbReference type="Google" id="ProtNLM"/>
    </source>
</evidence>
<dbReference type="InterPro" id="IPR050279">
    <property type="entry name" value="Plant_def-hormone_signal"/>
</dbReference>
<keyword evidence="6" id="KW-0675">Receptor</keyword>
<evidence type="ECO:0000256" key="3">
    <source>
        <dbReference type="ARBA" id="ARBA00008594"/>
    </source>
</evidence>
<evidence type="ECO:0000256" key="8">
    <source>
        <dbReference type="ARBA" id="ARBA00023272"/>
    </source>
</evidence>
<dbReference type="Pfam" id="PF10604">
    <property type="entry name" value="Polyketide_cyc2"/>
    <property type="match status" value="1"/>
</dbReference>
<dbReference type="InterPro" id="IPR019587">
    <property type="entry name" value="Polyketide_cyclase/dehydratase"/>
</dbReference>